<reference evidence="1 2" key="1">
    <citation type="journal article" date="2010" name="Appl. Environ. Microbiol.">
        <title>The genome sequence of the crenarchaeon Acidilobus saccharovorans supports a new order, Acidilobales, and suggests an important ecological role in terrestrial acidic hot springs.</title>
        <authorList>
            <person name="Mardanov A.V."/>
            <person name="Svetlitchnyi V.A."/>
            <person name="Beletsky A.V."/>
            <person name="Prokofeva M.I."/>
            <person name="Bonch-Osmolovskaya E.A."/>
            <person name="Ravin N.V."/>
            <person name="Skryabin K.G."/>
        </authorList>
    </citation>
    <scope>NUCLEOTIDE SEQUENCE [LARGE SCALE GENOMIC DNA]</scope>
    <source>
        <strain evidence="2">DSM 16705 / JCM 18335 / VKM B-2471 / 345-15</strain>
    </source>
</reference>
<dbReference type="InParanoid" id="D9Q2G8"/>
<dbReference type="eggNOG" id="arCOG00427">
    <property type="taxonomic scope" value="Archaea"/>
</dbReference>
<evidence type="ECO:0000313" key="1">
    <source>
        <dbReference type="EMBL" id="ADL19506.1"/>
    </source>
</evidence>
<evidence type="ECO:0000313" key="2">
    <source>
        <dbReference type="Proteomes" id="UP000000346"/>
    </source>
</evidence>
<sequence>MLAIKIEPGQNLDKSLASAGSALKNLIKAASEEGFLRIVSATSSESIVALLIAFSVLNKKSFTVSASVSPKPPTAIYEPTLLLGFQSPLGYTNETTRDSVVAISSGINEPPPLNASYISCEGSVGACTYMALKSANETAIEPEYAVLSISSTYASRYIDVAGHMAGLDKILASALANDDKVSLFMLTSVKSYRAHLLDVCDSLQVTLDPFYKGLTGNKEQCMVLFESSGLGGLARKRASMMDVDELNALAKTILTYLKDVVKRPFDVTEFVGGNYLASEKLIINDPREALNLVELSSETWGLQAAASLASNYDEEYPQASSQLNLVANTITDIVDNVKLVDEGYISGFKVYSIKDVSPSAPLQLLWRALKLLGYIDPRSLLAVESDDGLLISLPQVYEAFGYIGVSKLTSLEGAEPRGVRIWIPRQHQ</sequence>
<accession>D9Q2G8</accession>
<dbReference type="EMBL" id="CP001742">
    <property type="protein sequence ID" value="ADL19506.1"/>
    <property type="molecule type" value="Genomic_DNA"/>
</dbReference>
<proteinExistence type="predicted"/>
<dbReference type="KEGG" id="asc:ASAC_1101"/>
<gene>
    <name evidence="1" type="ordered locus">ASAC_1101</name>
</gene>
<organism evidence="1 2">
    <name type="scientific">Acidilobus saccharovorans (strain DSM 16705 / JCM 18335 / VKM B-2471 / 345-15)</name>
    <dbReference type="NCBI Taxonomy" id="666510"/>
    <lineage>
        <taxon>Archaea</taxon>
        <taxon>Thermoproteota</taxon>
        <taxon>Thermoprotei</taxon>
        <taxon>Acidilobales</taxon>
        <taxon>Acidilobaceae</taxon>
        <taxon>Acidilobus</taxon>
    </lineage>
</organism>
<dbReference type="STRING" id="666510.ASAC_1101"/>
<dbReference type="AlphaFoldDB" id="D9Q2G8"/>
<protein>
    <submittedName>
        <fullName evidence="1">Uncharacterized protein</fullName>
    </submittedName>
</protein>
<dbReference type="Proteomes" id="UP000000346">
    <property type="component" value="Chromosome"/>
</dbReference>
<dbReference type="HOGENOM" id="CLU_640301_0_0_2"/>
<keyword evidence="2" id="KW-1185">Reference proteome</keyword>
<name>D9Q2G8_ACIS3</name>